<feature type="domain" description="Transposable element P transposase-like GTP-binding insertion" evidence="1">
    <location>
        <begin position="20"/>
        <end position="76"/>
    </location>
</feature>
<protein>
    <recommendedName>
        <fullName evidence="1">Transposable element P transposase-like GTP-binding insertion domain-containing protein</fullName>
    </recommendedName>
</protein>
<gene>
    <name evidence="2" type="ORF">JTE90_027105</name>
</gene>
<dbReference type="AlphaFoldDB" id="A0AAV6TR17"/>
<dbReference type="Proteomes" id="UP000827092">
    <property type="component" value="Unassembled WGS sequence"/>
</dbReference>
<proteinExistence type="predicted"/>
<comment type="caution">
    <text evidence="2">The sequence shown here is derived from an EMBL/GenBank/DDBJ whole genome shotgun (WGS) entry which is preliminary data.</text>
</comment>
<accession>A0AAV6TR17</accession>
<reference evidence="2 3" key="1">
    <citation type="journal article" date="2022" name="Nat. Ecol. Evol.">
        <title>A masculinizing supergene underlies an exaggerated male reproductive morph in a spider.</title>
        <authorList>
            <person name="Hendrickx F."/>
            <person name="De Corte Z."/>
            <person name="Sonet G."/>
            <person name="Van Belleghem S.M."/>
            <person name="Kostlbacher S."/>
            <person name="Vangestel C."/>
        </authorList>
    </citation>
    <scope>NUCLEOTIDE SEQUENCE [LARGE SCALE GENOMIC DNA]</scope>
    <source>
        <strain evidence="2">W744_W776</strain>
    </source>
</reference>
<dbReference type="InterPro" id="IPR048366">
    <property type="entry name" value="TNP-like_GBD"/>
</dbReference>
<organism evidence="2 3">
    <name type="scientific">Oedothorax gibbosus</name>
    <dbReference type="NCBI Taxonomy" id="931172"/>
    <lineage>
        <taxon>Eukaryota</taxon>
        <taxon>Metazoa</taxon>
        <taxon>Ecdysozoa</taxon>
        <taxon>Arthropoda</taxon>
        <taxon>Chelicerata</taxon>
        <taxon>Arachnida</taxon>
        <taxon>Araneae</taxon>
        <taxon>Araneomorphae</taxon>
        <taxon>Entelegynae</taxon>
        <taxon>Araneoidea</taxon>
        <taxon>Linyphiidae</taxon>
        <taxon>Erigoninae</taxon>
        <taxon>Oedothorax</taxon>
    </lineage>
</organism>
<evidence type="ECO:0000313" key="2">
    <source>
        <dbReference type="EMBL" id="KAG8174450.1"/>
    </source>
</evidence>
<sequence>MDLKLALLLVPQQLKVGHFDKMKVDPARNVLSHDTSAALEFLAEELGEGLSERYTTAWFVRQISKWYDLMTSRTPHLALSKFKLVEYKENITFLEEIIALFRSLQIVQKNGRTFWKPIQTGVILSTTSILNLQEQLFQEGFKYILTSRFSQDAVENLFGVVRSKQVIPSALQFKQNLKLIAVSQYLRKCRNGSYEVDDTENIPGFFFKW</sequence>
<evidence type="ECO:0000313" key="3">
    <source>
        <dbReference type="Proteomes" id="UP000827092"/>
    </source>
</evidence>
<dbReference type="EMBL" id="JAFNEN010001216">
    <property type="protein sequence ID" value="KAG8174450.1"/>
    <property type="molecule type" value="Genomic_DNA"/>
</dbReference>
<dbReference type="Pfam" id="PF21788">
    <property type="entry name" value="TNP-like_GBD"/>
    <property type="match status" value="1"/>
</dbReference>
<name>A0AAV6TR17_9ARAC</name>
<keyword evidence="3" id="KW-1185">Reference proteome</keyword>
<evidence type="ECO:0000259" key="1">
    <source>
        <dbReference type="Pfam" id="PF21788"/>
    </source>
</evidence>